<protein>
    <submittedName>
        <fullName evidence="1">Uncharacterized protein</fullName>
    </submittedName>
</protein>
<feature type="non-terminal residue" evidence="1">
    <location>
        <position position="576"/>
    </location>
</feature>
<sequence>MSDIASPREEPMALPVERALSPHASEHDHSDLIPPGSPHSSIGTPRNRGTRGQSVLDMLQASTVRGTKRTSGSSVVSADDRSVTSGNTSRVANDGLGLAITTPDSETTATNELTDRLRTLTMDSKAEYQEQLKSNGDSGFSEDGDEGNDGPTKFDWDTLQLDQMNVISEESIPKLLHAVVREIRPERWIQNGVAGEHKFVPASVIFLSARFAHHLQTEDFLQSFLSDAIAAIIHAVQSHKTNPVHLAFWISNIQALIYYFKRDKALVQITTEAQGRLSECMQDAYALLTKAVQADIEPILDTAMLAYDAMPDLFADVKFEADKSQRLTMFFFGNSADNTRKSSDGRPLRRSQTTMHKGGRASRPRRGSVLTRVISEDSTGDAPQWITVVEKARGQHKHTRSSSGDTFVMARPSRDARDLFANPSPRTITYIMDCLLDLLQMCEVHTHISYSIVRQLLCYLGCEMFNRVLTTRDFCSRSRAMQIRMNATTISDWVRTTVPQLHAPHTGTESAADSSPTALYDQYFSPLIELVQLLQCLTTLPDLAEFLETTSDMSSLNILQQETVLTNYRYEVGEPR</sequence>
<name>A0ACC1J8M1_9FUNG</name>
<comment type="caution">
    <text evidence="1">The sequence shown here is derived from an EMBL/GenBank/DDBJ whole genome shotgun (WGS) entry which is preliminary data.</text>
</comment>
<reference evidence="1" key="1">
    <citation type="submission" date="2022-07" db="EMBL/GenBank/DDBJ databases">
        <title>Phylogenomic reconstructions and comparative analyses of Kickxellomycotina fungi.</title>
        <authorList>
            <person name="Reynolds N.K."/>
            <person name="Stajich J.E."/>
            <person name="Barry K."/>
            <person name="Grigoriev I.V."/>
            <person name="Crous P."/>
            <person name="Smith M.E."/>
        </authorList>
    </citation>
    <scope>NUCLEOTIDE SEQUENCE</scope>
    <source>
        <strain evidence="1">NRRL 5244</strain>
    </source>
</reference>
<accession>A0ACC1J8M1</accession>
<proteinExistence type="predicted"/>
<dbReference type="EMBL" id="JANBPW010002094">
    <property type="protein sequence ID" value="KAJ1941994.1"/>
    <property type="molecule type" value="Genomic_DNA"/>
</dbReference>
<dbReference type="Proteomes" id="UP001150603">
    <property type="component" value="Unassembled WGS sequence"/>
</dbReference>
<evidence type="ECO:0000313" key="2">
    <source>
        <dbReference type="Proteomes" id="UP001150603"/>
    </source>
</evidence>
<keyword evidence="2" id="KW-1185">Reference proteome</keyword>
<organism evidence="1 2">
    <name type="scientific">Linderina macrospora</name>
    <dbReference type="NCBI Taxonomy" id="4868"/>
    <lineage>
        <taxon>Eukaryota</taxon>
        <taxon>Fungi</taxon>
        <taxon>Fungi incertae sedis</taxon>
        <taxon>Zoopagomycota</taxon>
        <taxon>Kickxellomycotina</taxon>
        <taxon>Kickxellomycetes</taxon>
        <taxon>Kickxellales</taxon>
        <taxon>Kickxellaceae</taxon>
        <taxon>Linderina</taxon>
    </lineage>
</organism>
<evidence type="ECO:0000313" key="1">
    <source>
        <dbReference type="EMBL" id="KAJ1941994.1"/>
    </source>
</evidence>
<gene>
    <name evidence="1" type="ORF">FBU59_003337</name>
</gene>